<keyword evidence="2" id="KW-1185">Reference proteome</keyword>
<name>A0A0F3H038_9BACT</name>
<proteinExistence type="predicted"/>
<evidence type="ECO:0000313" key="1">
    <source>
        <dbReference type="EMBL" id="KJU87457.1"/>
    </source>
</evidence>
<dbReference type="AlphaFoldDB" id="A0A0F3H038"/>
<accession>A0A0F3H038</accession>
<reference evidence="1 2" key="1">
    <citation type="submission" date="2015-02" db="EMBL/GenBank/DDBJ databases">
        <title>Single-cell genomics of uncultivated deep-branching MTB reveals a conserved set of magnetosome genes.</title>
        <authorList>
            <person name="Kolinko S."/>
            <person name="Richter M."/>
            <person name="Glockner F.O."/>
            <person name="Brachmann A."/>
            <person name="Schuler D."/>
        </authorList>
    </citation>
    <scope>NUCLEOTIDE SEQUENCE [LARGE SCALE GENOMIC DNA]</scope>
    <source>
        <strain evidence="1">TM-1</strain>
    </source>
</reference>
<comment type="caution">
    <text evidence="1">The sequence shown here is derived from an EMBL/GenBank/DDBJ whole genome shotgun (WGS) entry which is preliminary data.</text>
</comment>
<gene>
    <name evidence="1" type="ORF">MBAV_000346</name>
</gene>
<sequence length="71" mass="7378">MSVEISIKGSNLLAGGDVPQFQGVFIICREGIFTVGGYHRAVNVTGVIKGSDFVAGGDVPQCKRFSESSSG</sequence>
<dbReference type="EMBL" id="LACI01000158">
    <property type="protein sequence ID" value="KJU87457.1"/>
    <property type="molecule type" value="Genomic_DNA"/>
</dbReference>
<dbReference type="Proteomes" id="UP000033423">
    <property type="component" value="Unassembled WGS sequence"/>
</dbReference>
<protein>
    <submittedName>
        <fullName evidence="1">Uncharacterized protein</fullName>
    </submittedName>
</protein>
<organism evidence="1 2">
    <name type="scientific">Candidatus Magnetobacterium bavaricum</name>
    <dbReference type="NCBI Taxonomy" id="29290"/>
    <lineage>
        <taxon>Bacteria</taxon>
        <taxon>Pseudomonadati</taxon>
        <taxon>Nitrospirota</taxon>
        <taxon>Thermodesulfovibrionia</taxon>
        <taxon>Thermodesulfovibrionales</taxon>
        <taxon>Candidatus Magnetobacteriaceae</taxon>
        <taxon>Candidatus Magnetobacterium</taxon>
    </lineage>
</organism>
<evidence type="ECO:0000313" key="2">
    <source>
        <dbReference type="Proteomes" id="UP000033423"/>
    </source>
</evidence>